<organism evidence="4">
    <name type="scientific">Roseihalotalea indica</name>
    <dbReference type="NCBI Taxonomy" id="2867963"/>
    <lineage>
        <taxon>Bacteria</taxon>
        <taxon>Pseudomonadati</taxon>
        <taxon>Bacteroidota</taxon>
        <taxon>Cytophagia</taxon>
        <taxon>Cytophagales</taxon>
        <taxon>Catalimonadaceae</taxon>
        <taxon>Roseihalotalea</taxon>
    </lineage>
</organism>
<name>A0AA49GKM6_9BACT</name>
<dbReference type="PANTHER" id="PTHR30576:SF0">
    <property type="entry name" value="UNDECAPRENYL-PHOSPHATE N-ACETYLGALACTOSAMINYL 1-PHOSPHATE TRANSFERASE-RELATED"/>
    <property type="match status" value="1"/>
</dbReference>
<dbReference type="AlphaFoldDB" id="A0AA49GKM6"/>
<feature type="transmembrane region" description="Helical" evidence="2">
    <location>
        <begin position="168"/>
        <end position="189"/>
    </location>
</feature>
<evidence type="ECO:0000259" key="3">
    <source>
        <dbReference type="Pfam" id="PF02397"/>
    </source>
</evidence>
<dbReference type="Pfam" id="PF02397">
    <property type="entry name" value="Bac_transf"/>
    <property type="match status" value="1"/>
</dbReference>
<reference evidence="4" key="2">
    <citation type="journal article" date="2024" name="Antonie Van Leeuwenhoek">
        <title>Roseihalotalea indica gen. nov., sp. nov., a halophilic Bacteroidetes from mesopelagic Southwest Indian Ocean with higher carbohydrate metabolic potential.</title>
        <authorList>
            <person name="Chen B."/>
            <person name="Zhang M."/>
            <person name="Lin D."/>
            <person name="Ye J."/>
            <person name="Tang K."/>
        </authorList>
    </citation>
    <scope>NUCLEOTIDE SEQUENCE</scope>
    <source>
        <strain evidence="4">TK19036</strain>
    </source>
</reference>
<evidence type="ECO:0000256" key="2">
    <source>
        <dbReference type="SAM" id="Phobius"/>
    </source>
</evidence>
<keyword evidence="2" id="KW-0812">Transmembrane</keyword>
<proteinExistence type="inferred from homology"/>
<dbReference type="GO" id="GO:0016780">
    <property type="term" value="F:phosphotransferase activity, for other substituted phosphate groups"/>
    <property type="evidence" value="ECO:0007669"/>
    <property type="project" value="TreeGrafter"/>
</dbReference>
<gene>
    <name evidence="4" type="ORF">K4G66_24345</name>
</gene>
<keyword evidence="4" id="KW-0808">Transferase</keyword>
<accession>A0AA49GKM6</accession>
<comment type="similarity">
    <text evidence="1">Belongs to the bacterial sugar transferase family.</text>
</comment>
<feature type="domain" description="Bacterial sugar transferase" evidence="3">
    <location>
        <begin position="163"/>
        <end position="358"/>
    </location>
</feature>
<dbReference type="InterPro" id="IPR003362">
    <property type="entry name" value="Bact_transf"/>
</dbReference>
<sequence>MLNFIERNKLYLDNHDCQTSNKFFLYGDNVDEIGFSLLKIGKVHQAGTLALLKDYFNNSKEEAMQVDIVFICIDQEEKYLNQCLQLFKKHTRPNCHFVGITAGSVELQVQKALKLGLKDLYHINDDPFHIVKRIDFIKNLDDQFLENESENVNMLDASISLRKRVFDIVFSSLVLLIFSPLMVLIAILIKIESRGPVFFVSPRAGTGFKIFNFYKFRSMKIGSDSKLHELLKYNQYGQDAEVSSFIKLRNDPRVTRVGWLLRKTSLDELPQLINVIKGDMSVVGNRPLPLYEAESLTRDEIVKRFFAPAGITGLWQISKRGKKEMSVEERLALDVSYVDHRSAWFDLKIIWKTIPAMIQEESV</sequence>
<evidence type="ECO:0000313" key="4">
    <source>
        <dbReference type="EMBL" id="WKN35509.1"/>
    </source>
</evidence>
<keyword evidence="2" id="KW-1133">Transmembrane helix</keyword>
<protein>
    <submittedName>
        <fullName evidence="4">Sugar transferase</fullName>
    </submittedName>
</protein>
<keyword evidence="2" id="KW-0472">Membrane</keyword>
<evidence type="ECO:0000256" key="1">
    <source>
        <dbReference type="ARBA" id="ARBA00006464"/>
    </source>
</evidence>
<dbReference type="PANTHER" id="PTHR30576">
    <property type="entry name" value="COLANIC BIOSYNTHESIS UDP-GLUCOSE LIPID CARRIER TRANSFERASE"/>
    <property type="match status" value="1"/>
</dbReference>
<dbReference type="EMBL" id="CP120682">
    <property type="protein sequence ID" value="WKN35509.1"/>
    <property type="molecule type" value="Genomic_DNA"/>
</dbReference>
<reference evidence="4" key="1">
    <citation type="journal article" date="2023" name="Comput. Struct. Biotechnol. J.">
        <title>Discovery of a novel marine Bacteroidetes with a rich repertoire of carbohydrate-active enzymes.</title>
        <authorList>
            <person name="Chen B."/>
            <person name="Liu G."/>
            <person name="Chen Q."/>
            <person name="Wang H."/>
            <person name="Liu L."/>
            <person name="Tang K."/>
        </authorList>
    </citation>
    <scope>NUCLEOTIDE SEQUENCE</scope>
    <source>
        <strain evidence="4">TK19036</strain>
    </source>
</reference>